<dbReference type="Proteomes" id="UP000605846">
    <property type="component" value="Unassembled WGS sequence"/>
</dbReference>
<keyword evidence="2" id="KW-1185">Reference proteome</keyword>
<dbReference type="EMBL" id="JABAYA010000028">
    <property type="protein sequence ID" value="KAF7729142.1"/>
    <property type="molecule type" value="Genomic_DNA"/>
</dbReference>
<evidence type="ECO:0000313" key="1">
    <source>
        <dbReference type="EMBL" id="KAF7729142.1"/>
    </source>
</evidence>
<organism evidence="1 2">
    <name type="scientific">Apophysomyces ossiformis</name>
    <dbReference type="NCBI Taxonomy" id="679940"/>
    <lineage>
        <taxon>Eukaryota</taxon>
        <taxon>Fungi</taxon>
        <taxon>Fungi incertae sedis</taxon>
        <taxon>Mucoromycota</taxon>
        <taxon>Mucoromycotina</taxon>
        <taxon>Mucoromycetes</taxon>
        <taxon>Mucorales</taxon>
        <taxon>Mucorineae</taxon>
        <taxon>Mucoraceae</taxon>
        <taxon>Apophysomyces</taxon>
    </lineage>
</organism>
<accession>A0A8H7BZJ2</accession>
<proteinExistence type="predicted"/>
<dbReference type="InterPro" id="IPR011009">
    <property type="entry name" value="Kinase-like_dom_sf"/>
</dbReference>
<comment type="caution">
    <text evidence="1">The sequence shown here is derived from an EMBL/GenBank/DDBJ whole genome shotgun (WGS) entry which is preliminary data.</text>
</comment>
<dbReference type="AlphaFoldDB" id="A0A8H7BZJ2"/>
<dbReference type="SUPFAM" id="SSF56112">
    <property type="entry name" value="Protein kinase-like (PK-like)"/>
    <property type="match status" value="1"/>
</dbReference>
<sequence>MEVGLPTEGDKAELISNILFWRQNTRPIPAPSTPRLATTDLILPISSKMEIQRLELNSREFSALFLDDDSSGLDIPYHDLVVGAKLGSGGFKDCYAGTYRGEPVAIGELRLTEFNQVDLAEIKHEIKVLKQVH</sequence>
<dbReference type="Gene3D" id="3.30.200.20">
    <property type="entry name" value="Phosphorylase Kinase, domain 1"/>
    <property type="match status" value="1"/>
</dbReference>
<reference evidence="1" key="1">
    <citation type="submission" date="2020-01" db="EMBL/GenBank/DDBJ databases">
        <title>Genome Sequencing of Three Apophysomyces-Like Fungal Strains Confirms a Novel Fungal Genus in the Mucoromycota with divergent Burkholderia-like Endosymbiotic Bacteria.</title>
        <authorList>
            <person name="Stajich J.E."/>
            <person name="Macias A.M."/>
            <person name="Carter-House D."/>
            <person name="Lovett B."/>
            <person name="Kasson L.R."/>
            <person name="Berry K."/>
            <person name="Grigoriev I."/>
            <person name="Chang Y."/>
            <person name="Spatafora J."/>
            <person name="Kasson M.T."/>
        </authorList>
    </citation>
    <scope>NUCLEOTIDE SEQUENCE</scope>
    <source>
        <strain evidence="1">NRRL A-21654</strain>
    </source>
</reference>
<name>A0A8H7BZJ2_9FUNG</name>
<protein>
    <submittedName>
        <fullName evidence="1">Uncharacterized protein</fullName>
    </submittedName>
</protein>
<dbReference type="OrthoDB" id="4062651at2759"/>
<gene>
    <name evidence="1" type="ORF">EC973_004910</name>
</gene>
<evidence type="ECO:0000313" key="2">
    <source>
        <dbReference type="Proteomes" id="UP000605846"/>
    </source>
</evidence>